<dbReference type="GO" id="GO:0043531">
    <property type="term" value="F:ADP binding"/>
    <property type="evidence" value="ECO:0007669"/>
    <property type="project" value="InterPro"/>
</dbReference>
<dbReference type="InterPro" id="IPR055414">
    <property type="entry name" value="LRR_R13L4/SHOC2-like"/>
</dbReference>
<dbReference type="eggNOG" id="KOG4658">
    <property type="taxonomic scope" value="Eukaryota"/>
</dbReference>
<evidence type="ECO:0000256" key="1">
    <source>
        <dbReference type="ARBA" id="ARBA00008894"/>
    </source>
</evidence>
<dbReference type="Gene3D" id="3.40.50.300">
    <property type="entry name" value="P-loop containing nucleotide triphosphate hydrolases"/>
    <property type="match status" value="1"/>
</dbReference>
<feature type="domain" description="Disease resistance N-terminal" evidence="9">
    <location>
        <begin position="12"/>
        <end position="86"/>
    </location>
</feature>
<dbReference type="PRINTS" id="PR00364">
    <property type="entry name" value="DISEASERSIST"/>
</dbReference>
<evidence type="ECO:0000259" key="10">
    <source>
        <dbReference type="Pfam" id="PF23559"/>
    </source>
</evidence>
<dbReference type="InterPro" id="IPR032675">
    <property type="entry name" value="LRR_dom_sf"/>
</dbReference>
<dbReference type="InterPro" id="IPR003591">
    <property type="entry name" value="Leu-rich_rpt_typical-subtyp"/>
</dbReference>
<keyword evidence="5" id="KW-0611">Plant defense</keyword>
<protein>
    <recommendedName>
        <fullName evidence="15">NB-ARC domain-containing protein</fullName>
    </recommendedName>
</protein>
<dbReference type="InterPro" id="IPR042197">
    <property type="entry name" value="Apaf_helical"/>
</dbReference>
<evidence type="ECO:0000256" key="4">
    <source>
        <dbReference type="ARBA" id="ARBA00022741"/>
    </source>
</evidence>
<feature type="domain" description="Disease resistance R13L4/SHOC-2-like LRR" evidence="11">
    <location>
        <begin position="554"/>
        <end position="663"/>
    </location>
</feature>
<feature type="domain" description="Disease resistance R13L4/SHOC-2-like LRR" evidence="11">
    <location>
        <begin position="695"/>
        <end position="780"/>
    </location>
</feature>
<dbReference type="STRING" id="4558.C5WU54"/>
<dbReference type="PANTHER" id="PTHR36766">
    <property type="entry name" value="PLANT BROAD-SPECTRUM MILDEW RESISTANCE PROTEIN RPW8"/>
    <property type="match status" value="1"/>
</dbReference>
<dbReference type="InterPro" id="IPR058922">
    <property type="entry name" value="WHD_DRP"/>
</dbReference>
<dbReference type="Gramene" id="EER93869">
    <property type="protein sequence ID" value="EER93869"/>
    <property type="gene ID" value="SORBI_3001G178700"/>
</dbReference>
<feature type="domain" description="NB-ARC" evidence="8">
    <location>
        <begin position="158"/>
        <end position="325"/>
    </location>
</feature>
<dbReference type="Pfam" id="PF00931">
    <property type="entry name" value="NB-ARC"/>
    <property type="match status" value="1"/>
</dbReference>
<comment type="similarity">
    <text evidence="1">Belongs to the disease resistance NB-LRR family.</text>
</comment>
<dbReference type="InterPro" id="IPR041118">
    <property type="entry name" value="Rx_N"/>
</dbReference>
<dbReference type="Gene3D" id="1.20.5.4130">
    <property type="match status" value="1"/>
</dbReference>
<accession>C5WU54</accession>
<evidence type="ECO:0008006" key="15">
    <source>
        <dbReference type="Google" id="ProtNLM"/>
    </source>
</evidence>
<name>C5WU54_SORBI</name>
<evidence type="ECO:0000256" key="5">
    <source>
        <dbReference type="ARBA" id="ARBA00022821"/>
    </source>
</evidence>
<dbReference type="SUPFAM" id="SSF52540">
    <property type="entry name" value="P-loop containing nucleoside triphosphate hydrolases"/>
    <property type="match status" value="1"/>
</dbReference>
<keyword evidence="7" id="KW-0175">Coiled coil</keyword>
<evidence type="ECO:0000256" key="2">
    <source>
        <dbReference type="ARBA" id="ARBA00022614"/>
    </source>
</evidence>
<evidence type="ECO:0000259" key="8">
    <source>
        <dbReference type="Pfam" id="PF00931"/>
    </source>
</evidence>
<dbReference type="Gene3D" id="1.10.10.10">
    <property type="entry name" value="Winged helix-like DNA-binding domain superfamily/Winged helix DNA-binding domain"/>
    <property type="match status" value="1"/>
</dbReference>
<keyword evidence="3" id="KW-0677">Repeat</keyword>
<dbReference type="KEGG" id="sbi:8063002"/>
<dbReference type="Gene3D" id="1.10.8.430">
    <property type="entry name" value="Helical domain of apoptotic protease-activating factors"/>
    <property type="match status" value="1"/>
</dbReference>
<dbReference type="OrthoDB" id="674488at2759"/>
<dbReference type="InterPro" id="IPR002182">
    <property type="entry name" value="NB-ARC"/>
</dbReference>
<dbReference type="Pfam" id="PF23559">
    <property type="entry name" value="WHD_DRP"/>
    <property type="match status" value="1"/>
</dbReference>
<gene>
    <name evidence="13" type="ORF">SORBI_3001G178700</name>
</gene>
<dbReference type="Proteomes" id="UP000000768">
    <property type="component" value="Chromosome 1"/>
</dbReference>
<evidence type="ECO:0000256" key="6">
    <source>
        <dbReference type="ARBA" id="ARBA00022840"/>
    </source>
</evidence>
<evidence type="ECO:0000259" key="9">
    <source>
        <dbReference type="Pfam" id="PF18052"/>
    </source>
</evidence>
<dbReference type="HOGENOM" id="CLU_044118_1_0_1"/>
<evidence type="ECO:0000259" key="11">
    <source>
        <dbReference type="Pfam" id="PF23598"/>
    </source>
</evidence>
<keyword evidence="4" id="KW-0547">Nucleotide-binding</keyword>
<dbReference type="OMA" id="WESNIEM"/>
<feature type="domain" description="R13L1/DRL21-like LRR repeat region" evidence="12">
    <location>
        <begin position="902"/>
        <end position="1023"/>
    </location>
</feature>
<organism evidence="13 14">
    <name type="scientific">Sorghum bicolor</name>
    <name type="common">Sorghum</name>
    <name type="synonym">Sorghum vulgare</name>
    <dbReference type="NCBI Taxonomy" id="4558"/>
    <lineage>
        <taxon>Eukaryota</taxon>
        <taxon>Viridiplantae</taxon>
        <taxon>Streptophyta</taxon>
        <taxon>Embryophyta</taxon>
        <taxon>Tracheophyta</taxon>
        <taxon>Spermatophyta</taxon>
        <taxon>Magnoliopsida</taxon>
        <taxon>Liliopsida</taxon>
        <taxon>Poales</taxon>
        <taxon>Poaceae</taxon>
        <taxon>PACMAD clade</taxon>
        <taxon>Panicoideae</taxon>
        <taxon>Andropogonodae</taxon>
        <taxon>Andropogoneae</taxon>
        <taxon>Sorghinae</taxon>
        <taxon>Sorghum</taxon>
    </lineage>
</organism>
<evidence type="ECO:0000256" key="3">
    <source>
        <dbReference type="ARBA" id="ARBA00022737"/>
    </source>
</evidence>
<dbReference type="GO" id="GO:0051707">
    <property type="term" value="P:response to other organism"/>
    <property type="evidence" value="ECO:0007669"/>
    <property type="project" value="UniProtKB-ARBA"/>
</dbReference>
<keyword evidence="14" id="KW-1185">Reference proteome</keyword>
<proteinExistence type="inferred from homology"/>
<dbReference type="Pfam" id="PF23598">
    <property type="entry name" value="LRR_14"/>
    <property type="match status" value="2"/>
</dbReference>
<dbReference type="PANTHER" id="PTHR36766:SF39">
    <property type="entry name" value="DISEASE RESISTANCE PROTEIN RGA3"/>
    <property type="match status" value="1"/>
</dbReference>
<dbReference type="InterPro" id="IPR027417">
    <property type="entry name" value="P-loop_NTPase"/>
</dbReference>
<dbReference type="EMBL" id="CM000760">
    <property type="protein sequence ID" value="EER93869.2"/>
    <property type="molecule type" value="Genomic_DNA"/>
</dbReference>
<evidence type="ECO:0000256" key="7">
    <source>
        <dbReference type="ARBA" id="ARBA00023054"/>
    </source>
</evidence>
<keyword evidence="6" id="KW-0067">ATP-binding</keyword>
<dbReference type="GO" id="GO:0006952">
    <property type="term" value="P:defense response"/>
    <property type="evidence" value="ECO:0007669"/>
    <property type="project" value="UniProtKB-KW"/>
</dbReference>
<keyword evidence="2" id="KW-0433">Leucine-rich repeat</keyword>
<dbReference type="Pfam" id="PF25019">
    <property type="entry name" value="LRR_R13L1-DRL21"/>
    <property type="match status" value="1"/>
</dbReference>
<dbReference type="Gene3D" id="3.80.10.10">
    <property type="entry name" value="Ribonuclease Inhibitor"/>
    <property type="match status" value="4"/>
</dbReference>
<dbReference type="SMART" id="SM00369">
    <property type="entry name" value="LRR_TYP"/>
    <property type="match status" value="5"/>
</dbReference>
<dbReference type="InParanoid" id="C5WU54"/>
<feature type="domain" description="Disease resistance protein winged helix" evidence="10">
    <location>
        <begin position="408"/>
        <end position="485"/>
    </location>
</feature>
<evidence type="ECO:0000313" key="14">
    <source>
        <dbReference type="Proteomes" id="UP000000768"/>
    </source>
</evidence>
<dbReference type="InterPro" id="IPR036388">
    <property type="entry name" value="WH-like_DNA-bd_sf"/>
</dbReference>
<dbReference type="GO" id="GO:0005524">
    <property type="term" value="F:ATP binding"/>
    <property type="evidence" value="ECO:0007669"/>
    <property type="project" value="UniProtKB-KW"/>
</dbReference>
<dbReference type="Pfam" id="PF18052">
    <property type="entry name" value="Rx_N"/>
    <property type="match status" value="1"/>
</dbReference>
<reference evidence="14" key="2">
    <citation type="journal article" date="2018" name="Plant J.">
        <title>The Sorghum bicolor reference genome: improved assembly, gene annotations, a transcriptome atlas, and signatures of genome organization.</title>
        <authorList>
            <person name="McCormick R.F."/>
            <person name="Truong S.K."/>
            <person name="Sreedasyam A."/>
            <person name="Jenkins J."/>
            <person name="Shu S."/>
            <person name="Sims D."/>
            <person name="Kennedy M."/>
            <person name="Amirebrahimi M."/>
            <person name="Weers B.D."/>
            <person name="McKinley B."/>
            <person name="Mattison A."/>
            <person name="Morishige D.T."/>
            <person name="Grimwood J."/>
            <person name="Schmutz J."/>
            <person name="Mullet J.E."/>
        </authorList>
    </citation>
    <scope>NUCLEOTIDE SEQUENCE [LARGE SCALE GENOMIC DNA]</scope>
    <source>
        <strain evidence="14">cv. BTx623</strain>
    </source>
</reference>
<reference evidence="13 14" key="1">
    <citation type="journal article" date="2009" name="Nature">
        <title>The Sorghum bicolor genome and the diversification of grasses.</title>
        <authorList>
            <person name="Paterson A.H."/>
            <person name="Bowers J.E."/>
            <person name="Bruggmann R."/>
            <person name="Dubchak I."/>
            <person name="Grimwood J."/>
            <person name="Gundlach H."/>
            <person name="Haberer G."/>
            <person name="Hellsten U."/>
            <person name="Mitros T."/>
            <person name="Poliakov A."/>
            <person name="Schmutz J."/>
            <person name="Spannagl M."/>
            <person name="Tang H."/>
            <person name="Wang X."/>
            <person name="Wicker T."/>
            <person name="Bharti A.K."/>
            <person name="Chapman J."/>
            <person name="Feltus F.A."/>
            <person name="Gowik U."/>
            <person name="Grigoriev I.V."/>
            <person name="Lyons E."/>
            <person name="Maher C.A."/>
            <person name="Martis M."/>
            <person name="Narechania A."/>
            <person name="Otillar R.P."/>
            <person name="Penning B.W."/>
            <person name="Salamov A.A."/>
            <person name="Wang Y."/>
            <person name="Zhang L."/>
            <person name="Carpita N.C."/>
            <person name="Freeling M."/>
            <person name="Gingle A.R."/>
            <person name="Hash C.T."/>
            <person name="Keller B."/>
            <person name="Klein P."/>
            <person name="Kresovich S."/>
            <person name="McCann M.C."/>
            <person name="Ming R."/>
            <person name="Peterson D.G."/>
            <person name="Mehboob-ur-Rahman"/>
            <person name="Ware D."/>
            <person name="Westhoff P."/>
            <person name="Mayer K.F."/>
            <person name="Messing J."/>
            <person name="Rokhsar D.S."/>
        </authorList>
    </citation>
    <scope>NUCLEOTIDE SEQUENCE [LARGE SCALE GENOMIC DNA]</scope>
    <source>
        <strain evidence="14">cv. BTx623</strain>
    </source>
</reference>
<evidence type="ECO:0000313" key="13">
    <source>
        <dbReference type="EMBL" id="EER93869.2"/>
    </source>
</evidence>
<sequence>MAGIEGMVISAVVKQAIRGLAAAAGSPMAKLWGSCKKDLEEMRGTLTLLEAALRDAERRSGAEEAARVWLRQLKAVAREISSALDKAPPSPWKVFAKLSIVNKIDELKKKLKSLEENRCMLGFNLHNDATIENVIAKRETVACLDDGFIAIGRSGENDEIIRLLLGSEENLSIICIVGLGGIGKTTLAKLVFNDSRMQDFDRKAWIHVSQRFDLGRIGKAIISQFEGTAATFDNLQSLYNHIENLCSGKRCLVVLDDLWESNIEMLRKLKLLLRCGKNGSLVKVIVTTRNEEISQEMSTFGSYKLGPLSDDSCWTIFRQVAFQQTYEENLHALEAVGRDIAKKCKGLPLAAHAVGSMLRNRTVDFWKATRDNNAWDQYSSQEDVLPSLRLSYDHMPSYLKPCFAYCAVFQKGSAIDKNKLIQQWIALGFIKPSLPDLSYRVQAEEYLREILATSLLQKLASSLVTHVYAKTSQHFIMHDLVHDLARSVAGDETLFLDCTKPNNILTDSCHHVVVVRYDKRLSKSLPAQVRSLHFRDSGGMWKKTPCLPVPGDAFSSTKNLNVLDITGCDLRKLSDPIRQLAHLRYLDASLLSDKDLPMWITSLLKVHYLSIHGSSKISKLPESISKLKELTHLDLSCCGNLAYLPDSFSNLTNLSLLNLADCTSLSALPNSICDLVNLEILNLSGCVLEELPQIMGNLHKLRLLHLSRCSKLRLLPDSISNLVSLDKLDLSYCSVLQELPKSFGDLEELRFLELSHCSSLVRLPNSVGNLKKLQHLNLEGFMCSTSLHPSDLISYFNMLFRVVCKLSNLEYLNLSACPVSTLAESLGNLKMLRTLDISRCISLRKLPQTILKLPNLESLVVRGCFPRIEEQIKESSLANGLLSLPKFFVCTMPGGLSSNIVQLEGVNPGELEIKFLENVASLEEVKKVNLAFKSRLSKLFLSWTGSVNDHLLDDESLLGELVPPTTLEQFILQGYMGIRLPSWTGSATYLLNLSRIELLNLPRCTQLPSLGQLPNLQELSLRALQNINKLDEDFCGGSPAFSKLTKFTLQDMNNLEIWNTTVSIPHDDARGNFMFPNLHKLLIHGCNKLRVKPCPPDTVEWVIEATDLIVSSWNVGGRARICFGPAVTCLEISDCHVHPDDWRLLNYLPDLRKLRIRMCNKLTSLPASAEGLTSLHSLLVFACHGLTELPEWLGSLTSLQELVINYCPKLKSFQQSMRHLASLRLLHLGHCDGMSELPEWLGDLISLQRLDIWGCQKIKSLPQCVKHLAMLKEVQIKHNPELKQWCEFFLEGKEIV</sequence>
<dbReference type="SUPFAM" id="SSF52058">
    <property type="entry name" value="L domain-like"/>
    <property type="match status" value="3"/>
</dbReference>
<evidence type="ECO:0000259" key="12">
    <source>
        <dbReference type="Pfam" id="PF25019"/>
    </source>
</evidence>
<dbReference type="InterPro" id="IPR056789">
    <property type="entry name" value="LRR_R13L1-DRL21"/>
</dbReference>